<dbReference type="NCBIfam" id="TIGR02775">
    <property type="entry name" value="TrbG_Ti"/>
    <property type="match status" value="1"/>
</dbReference>
<feature type="region of interest" description="Disordered" evidence="3">
    <location>
        <begin position="29"/>
        <end position="87"/>
    </location>
</feature>
<comment type="similarity">
    <text evidence="1">Belongs to the TrbG/VirB9 family.</text>
</comment>
<evidence type="ECO:0000256" key="1">
    <source>
        <dbReference type="ARBA" id="ARBA00006135"/>
    </source>
</evidence>
<protein>
    <submittedName>
        <fullName evidence="4">P-type conjugative transfer protein TrbG</fullName>
    </submittedName>
</protein>
<organism evidence="4 5">
    <name type="scientific">Thiobacillus sedimenti</name>
    <dbReference type="NCBI Taxonomy" id="3110231"/>
    <lineage>
        <taxon>Bacteria</taxon>
        <taxon>Pseudomonadati</taxon>
        <taxon>Pseudomonadota</taxon>
        <taxon>Betaproteobacteria</taxon>
        <taxon>Nitrosomonadales</taxon>
        <taxon>Thiobacillaceae</taxon>
        <taxon>Thiobacillus</taxon>
    </lineage>
</organism>
<dbReference type="Proteomes" id="UP001334732">
    <property type="component" value="Chromosome"/>
</dbReference>
<evidence type="ECO:0000256" key="2">
    <source>
        <dbReference type="ARBA" id="ARBA00022729"/>
    </source>
</evidence>
<keyword evidence="5" id="KW-1185">Reference proteome</keyword>
<dbReference type="InterPro" id="IPR033645">
    <property type="entry name" value="VirB9/CagX/TrbG_C"/>
</dbReference>
<dbReference type="RefSeq" id="WP_296657446.1">
    <property type="nucleotide sequence ID" value="NZ_CP141769.1"/>
</dbReference>
<dbReference type="PROSITE" id="PS51257">
    <property type="entry name" value="PROKAR_LIPOPROTEIN"/>
    <property type="match status" value="1"/>
</dbReference>
<dbReference type="Pfam" id="PF03524">
    <property type="entry name" value="CagX"/>
    <property type="match status" value="1"/>
</dbReference>
<feature type="compositionally biased region" description="Basic and acidic residues" evidence="3">
    <location>
        <begin position="74"/>
        <end position="87"/>
    </location>
</feature>
<evidence type="ECO:0000256" key="3">
    <source>
        <dbReference type="SAM" id="MobiDB-lite"/>
    </source>
</evidence>
<reference evidence="4 5" key="1">
    <citation type="submission" date="2023-12" db="EMBL/GenBank/DDBJ databases">
        <title>Thiobacillus sedimentum sp. nov., a chemolithoautotrophic sulfur-oxidizing bacterium isolated from freshwater sediment.</title>
        <authorList>
            <person name="Luo J."/>
            <person name="Dai C."/>
        </authorList>
    </citation>
    <scope>NUCLEOTIDE SEQUENCE [LARGE SCALE GENOMIC DNA]</scope>
    <source>
        <strain evidence="4 5">SCUT-2</strain>
    </source>
</reference>
<feature type="compositionally biased region" description="Low complexity" evidence="3">
    <location>
        <begin position="52"/>
        <end position="71"/>
    </location>
</feature>
<keyword evidence="2" id="KW-0732">Signal</keyword>
<proteinExistence type="inferred from homology"/>
<accession>A0ABZ1CGA8</accession>
<name>A0ABZ1CGA8_9PROT</name>
<dbReference type="Gene3D" id="2.60.40.2500">
    <property type="match status" value="1"/>
</dbReference>
<evidence type="ECO:0000313" key="5">
    <source>
        <dbReference type="Proteomes" id="UP001334732"/>
    </source>
</evidence>
<dbReference type="CDD" id="cd06911">
    <property type="entry name" value="VirB9_CagX_TrbG"/>
    <property type="match status" value="1"/>
</dbReference>
<dbReference type="InterPro" id="IPR014142">
    <property type="entry name" value="TrbG_Ti"/>
</dbReference>
<gene>
    <name evidence="4" type="primary">trbG</name>
    <name evidence="4" type="ORF">VA613_09475</name>
</gene>
<evidence type="ECO:0000313" key="4">
    <source>
        <dbReference type="EMBL" id="WRS38241.1"/>
    </source>
</evidence>
<dbReference type="EMBL" id="CP141769">
    <property type="protein sequence ID" value="WRS38241.1"/>
    <property type="molecule type" value="Genomic_DNA"/>
</dbReference>
<sequence length="337" mass="36635">MKTPIRHSLLPLILSATLATLTGCATHGKPPPDITLDDPIAAHALPEPPKPIEVVEVPKPLPLPGQLKPLGNTPEDKPVAEPPDGKADVARANDEARVPPSREGYINAIQVWPYSDGALYQLYTSPGRVTVITLQQGEELVTVSAGDTVRWIVGDTTSGAGASLRVNILVKPTRVGLKTNLVITTNRRTYLLELSSTPQAWMASVSWDYPKDRMLALQKRAQMAQAAAPVDSGLSLQQIRFRYAITGDSPPWKPLRAFDDGERVYIQFPAGIAQGELPPLFVIGQQGDGQLVNYRFRSPYYVVDRLFGAAELRLGTDKAAVVRIERTDGVVSTARSH</sequence>
<dbReference type="InterPro" id="IPR038161">
    <property type="entry name" value="VirB9/CagX/TrbG_C_sf"/>
</dbReference>
<dbReference type="InterPro" id="IPR010258">
    <property type="entry name" value="Conjugal_tfr_TrbG/VirB9/CagX"/>
</dbReference>